<dbReference type="EMBL" id="MTYJ01000315">
    <property type="protein sequence ID" value="OWA53326.1"/>
    <property type="molecule type" value="Genomic_DNA"/>
</dbReference>
<gene>
    <name evidence="2" type="ORF">BV898_17760</name>
</gene>
<protein>
    <submittedName>
        <fullName evidence="2">Uncharacterized protein</fullName>
    </submittedName>
</protein>
<evidence type="ECO:0000256" key="1">
    <source>
        <dbReference type="SAM" id="Phobius"/>
    </source>
</evidence>
<proteinExistence type="predicted"/>
<sequence>MRASRREVLTSTTDDRPFFLSPGWYVMAPFLLLTVRSPFSYYIKKHSLHLNFTYVKVLKSTLPTFGPRSAVPYVDTQGAALALVPFSIIPSVLPRKDFKVVVTDNMDGKIADDPTVVEVYSVDDGVEPASALPFKRSPKSRDEIYLTLKAENLEQKGRMALACGAFFIALDISLALSMSGMILTVKPHNARPSGWDSVCRERIIYPHAGLSRPRRDAGKAKRPSRARIG</sequence>
<evidence type="ECO:0000313" key="2">
    <source>
        <dbReference type="EMBL" id="OWA53326.1"/>
    </source>
</evidence>
<name>A0A9X6NIK9_HYPEX</name>
<keyword evidence="1" id="KW-1133">Transmembrane helix</keyword>
<keyword evidence="1" id="KW-0812">Transmembrane</keyword>
<dbReference type="AlphaFoldDB" id="A0A9X6NIK9"/>
<feature type="transmembrane region" description="Helical" evidence="1">
    <location>
        <begin position="159"/>
        <end position="183"/>
    </location>
</feature>
<organism evidence="2 3">
    <name type="scientific">Hypsibius exemplaris</name>
    <name type="common">Freshwater tardigrade</name>
    <dbReference type="NCBI Taxonomy" id="2072580"/>
    <lineage>
        <taxon>Eukaryota</taxon>
        <taxon>Metazoa</taxon>
        <taxon>Ecdysozoa</taxon>
        <taxon>Tardigrada</taxon>
        <taxon>Eutardigrada</taxon>
        <taxon>Parachela</taxon>
        <taxon>Hypsibioidea</taxon>
        <taxon>Hypsibiidae</taxon>
        <taxon>Hypsibius</taxon>
    </lineage>
</organism>
<comment type="caution">
    <text evidence="2">The sequence shown here is derived from an EMBL/GenBank/DDBJ whole genome shotgun (WGS) entry which is preliminary data.</text>
</comment>
<keyword evidence="1" id="KW-0472">Membrane</keyword>
<evidence type="ECO:0000313" key="3">
    <source>
        <dbReference type="Proteomes" id="UP000192578"/>
    </source>
</evidence>
<dbReference type="Proteomes" id="UP000192578">
    <property type="component" value="Unassembled WGS sequence"/>
</dbReference>
<reference evidence="3" key="1">
    <citation type="submission" date="2017-01" db="EMBL/GenBank/DDBJ databases">
        <title>Comparative genomics of anhydrobiosis in the tardigrade Hypsibius dujardini.</title>
        <authorList>
            <person name="Yoshida Y."/>
            <person name="Koutsovoulos G."/>
            <person name="Laetsch D."/>
            <person name="Stevens L."/>
            <person name="Kumar S."/>
            <person name="Horikawa D."/>
            <person name="Ishino K."/>
            <person name="Komine S."/>
            <person name="Tomita M."/>
            <person name="Blaxter M."/>
            <person name="Arakawa K."/>
        </authorList>
    </citation>
    <scope>NUCLEOTIDE SEQUENCE [LARGE SCALE GENOMIC DNA]</scope>
    <source>
        <strain evidence="3">Z151</strain>
    </source>
</reference>
<keyword evidence="3" id="KW-1185">Reference proteome</keyword>
<accession>A0A9X6NIK9</accession>